<dbReference type="Pfam" id="PF21082">
    <property type="entry name" value="MS_channel_3rd"/>
    <property type="match status" value="1"/>
</dbReference>
<evidence type="ECO:0000256" key="3">
    <source>
        <dbReference type="ARBA" id="ARBA00022475"/>
    </source>
</evidence>
<dbReference type="InterPro" id="IPR023408">
    <property type="entry name" value="MscS_beta-dom_sf"/>
</dbReference>
<feature type="transmembrane region" description="Helical" evidence="7">
    <location>
        <begin position="82"/>
        <end position="101"/>
    </location>
</feature>
<keyword evidence="6 7" id="KW-0472">Membrane</keyword>
<dbReference type="GO" id="GO:0005886">
    <property type="term" value="C:plasma membrane"/>
    <property type="evidence" value="ECO:0007669"/>
    <property type="project" value="UniProtKB-SubCell"/>
</dbReference>
<comment type="similarity">
    <text evidence="2">Belongs to the MscS (TC 1.A.23) family.</text>
</comment>
<dbReference type="InterPro" id="IPR010920">
    <property type="entry name" value="LSM_dom_sf"/>
</dbReference>
<dbReference type="PANTHER" id="PTHR43634">
    <property type="entry name" value="OW CONDUCTANCE MECHANOSENSITIVE CHANNEL"/>
    <property type="match status" value="1"/>
</dbReference>
<dbReference type="EMBL" id="UINC01039049">
    <property type="protein sequence ID" value="SVB36951.1"/>
    <property type="molecule type" value="Genomic_DNA"/>
</dbReference>
<dbReference type="Gene3D" id="2.30.30.60">
    <property type="match status" value="1"/>
</dbReference>
<accession>A0A382DGZ6</accession>
<feature type="domain" description="Mechanosensitive ion channel MscS" evidence="8">
    <location>
        <begin position="210"/>
        <end position="274"/>
    </location>
</feature>
<evidence type="ECO:0000259" key="8">
    <source>
        <dbReference type="Pfam" id="PF00924"/>
    </source>
</evidence>
<dbReference type="SUPFAM" id="SSF82689">
    <property type="entry name" value="Mechanosensitive channel protein MscS (YggB), C-terminal domain"/>
    <property type="match status" value="1"/>
</dbReference>
<dbReference type="PANTHER" id="PTHR43634:SF2">
    <property type="entry name" value="LOW CONDUCTANCE MECHANOSENSITIVE CHANNEL YNAI"/>
    <property type="match status" value="1"/>
</dbReference>
<evidence type="ECO:0000256" key="5">
    <source>
        <dbReference type="ARBA" id="ARBA00022989"/>
    </source>
</evidence>
<feature type="domain" description="Mechanosensitive ion channel transmembrane helices 2/3" evidence="10">
    <location>
        <begin position="167"/>
        <end position="208"/>
    </location>
</feature>
<dbReference type="AlphaFoldDB" id="A0A382DGZ6"/>
<dbReference type="InterPro" id="IPR049142">
    <property type="entry name" value="MS_channel_1st"/>
</dbReference>
<dbReference type="Pfam" id="PF21088">
    <property type="entry name" value="MS_channel_1st"/>
    <property type="match status" value="1"/>
</dbReference>
<dbReference type="SUPFAM" id="SSF82861">
    <property type="entry name" value="Mechanosensitive channel protein MscS (YggB), transmembrane region"/>
    <property type="match status" value="1"/>
</dbReference>
<name>A0A382DGZ6_9ZZZZ</name>
<evidence type="ECO:0000259" key="9">
    <source>
        <dbReference type="Pfam" id="PF21082"/>
    </source>
</evidence>
<organism evidence="11">
    <name type="scientific">marine metagenome</name>
    <dbReference type="NCBI Taxonomy" id="408172"/>
    <lineage>
        <taxon>unclassified sequences</taxon>
        <taxon>metagenomes</taxon>
        <taxon>ecological metagenomes</taxon>
    </lineage>
</organism>
<dbReference type="Gene3D" id="1.10.287.1260">
    <property type="match status" value="1"/>
</dbReference>
<dbReference type="InterPro" id="IPR049278">
    <property type="entry name" value="MS_channel_C"/>
</dbReference>
<gene>
    <name evidence="11" type="ORF">METZ01_LOCUS189805</name>
</gene>
<comment type="subcellular location">
    <subcellularLocation>
        <location evidence="1">Cell membrane</location>
        <topology evidence="1">Multi-pass membrane protein</topology>
    </subcellularLocation>
</comment>
<evidence type="ECO:0000256" key="1">
    <source>
        <dbReference type="ARBA" id="ARBA00004651"/>
    </source>
</evidence>
<feature type="transmembrane region" description="Helical" evidence="7">
    <location>
        <begin position="33"/>
        <end position="55"/>
    </location>
</feature>
<keyword evidence="4 7" id="KW-0812">Transmembrane</keyword>
<dbReference type="InterPro" id="IPR011066">
    <property type="entry name" value="MscS_channel_C_sf"/>
</dbReference>
<evidence type="ECO:0000256" key="4">
    <source>
        <dbReference type="ARBA" id="ARBA00022692"/>
    </source>
</evidence>
<dbReference type="InterPro" id="IPR011014">
    <property type="entry name" value="MscS_channel_TM-2"/>
</dbReference>
<sequence>MVRIIFVIFDYNHKNMDLEFLSIEFLNNSVKDYLYFFLVIIIGLIIARPIISYLLKIAHKLFGSKDSDSERDMLKSLLRKPLYYFFLLMILYIGLNSLNFPHEWGLVDSSEFGLKMVINKGFYLAVICSIFWTILRSVEFIGVRLKDKAAQTESKVDDGLIPFAIDLTKVLVFIFAAVIILGNVFNVNITALVAGLGVGGVAIALASKESIENLLGSFTIFFDTPFAVGDVITLGGVTGKVEKVGFRSTRIRTFDKSIVTVPNKNIINTELDNLGVRPVRRVKFNIGLTYDTTIEQIKNIVNDIQKLVDDHPMTNEDGRVRFLSFGASSLDIMVLYYVNTPEWEDLIDTQQKINYNIIEIVNKHNSEFAFPSTSVYIEKNNKT</sequence>
<feature type="transmembrane region" description="Helical" evidence="7">
    <location>
        <begin position="121"/>
        <end position="138"/>
    </location>
</feature>
<dbReference type="SUPFAM" id="SSF50182">
    <property type="entry name" value="Sm-like ribonucleoproteins"/>
    <property type="match status" value="1"/>
</dbReference>
<dbReference type="GO" id="GO:0055085">
    <property type="term" value="P:transmembrane transport"/>
    <property type="evidence" value="ECO:0007669"/>
    <property type="project" value="InterPro"/>
</dbReference>
<dbReference type="InterPro" id="IPR045042">
    <property type="entry name" value="YnaI-like"/>
</dbReference>
<evidence type="ECO:0000256" key="6">
    <source>
        <dbReference type="ARBA" id="ARBA00023136"/>
    </source>
</evidence>
<keyword evidence="5 7" id="KW-1133">Transmembrane helix</keyword>
<feature type="domain" description="Mechanosensitive ion channel MscS C-terminal" evidence="9">
    <location>
        <begin position="282"/>
        <end position="368"/>
    </location>
</feature>
<protein>
    <submittedName>
        <fullName evidence="11">Uncharacterized protein</fullName>
    </submittedName>
</protein>
<dbReference type="InterPro" id="IPR006685">
    <property type="entry name" value="MscS_channel_2nd"/>
</dbReference>
<proteinExistence type="inferred from homology"/>
<keyword evidence="3" id="KW-1003">Cell membrane</keyword>
<evidence type="ECO:0000259" key="10">
    <source>
        <dbReference type="Pfam" id="PF21088"/>
    </source>
</evidence>
<feature type="transmembrane region" description="Helical" evidence="7">
    <location>
        <begin position="187"/>
        <end position="206"/>
    </location>
</feature>
<dbReference type="Pfam" id="PF00924">
    <property type="entry name" value="MS_channel_2nd"/>
    <property type="match status" value="1"/>
</dbReference>
<feature type="transmembrane region" description="Helical" evidence="7">
    <location>
        <begin position="159"/>
        <end position="181"/>
    </location>
</feature>
<evidence type="ECO:0000256" key="7">
    <source>
        <dbReference type="SAM" id="Phobius"/>
    </source>
</evidence>
<evidence type="ECO:0000313" key="11">
    <source>
        <dbReference type="EMBL" id="SVB36951.1"/>
    </source>
</evidence>
<reference evidence="11" key="1">
    <citation type="submission" date="2018-05" db="EMBL/GenBank/DDBJ databases">
        <authorList>
            <person name="Lanie J.A."/>
            <person name="Ng W.-L."/>
            <person name="Kazmierczak K.M."/>
            <person name="Andrzejewski T.M."/>
            <person name="Davidsen T.M."/>
            <person name="Wayne K.J."/>
            <person name="Tettelin H."/>
            <person name="Glass J.I."/>
            <person name="Rusch D."/>
            <person name="Podicherti R."/>
            <person name="Tsui H.-C.T."/>
            <person name="Winkler M.E."/>
        </authorList>
    </citation>
    <scope>NUCLEOTIDE SEQUENCE</scope>
</reference>
<evidence type="ECO:0000256" key="2">
    <source>
        <dbReference type="ARBA" id="ARBA00008017"/>
    </source>
</evidence>
<dbReference type="Gene3D" id="3.30.70.100">
    <property type="match status" value="1"/>
</dbReference>